<feature type="region of interest" description="Disordered" evidence="1">
    <location>
        <begin position="27"/>
        <end position="148"/>
    </location>
</feature>
<dbReference type="Proteomes" id="UP000007819">
    <property type="component" value="Chromosome A1"/>
</dbReference>
<dbReference type="RefSeq" id="XP_001950667.1">
    <property type="nucleotide sequence ID" value="XM_001950632.4"/>
</dbReference>
<reference evidence="4" key="1">
    <citation type="submission" date="2010-06" db="EMBL/GenBank/DDBJ databases">
        <authorList>
            <person name="Jiang H."/>
            <person name="Abraham K."/>
            <person name="Ali S."/>
            <person name="Alsbrooks S.L."/>
            <person name="Anim B.N."/>
            <person name="Anosike U.S."/>
            <person name="Attaway T."/>
            <person name="Bandaranaike D.P."/>
            <person name="Battles P.K."/>
            <person name="Bell S.N."/>
            <person name="Bell A.V."/>
            <person name="Beltran B."/>
            <person name="Bickham C."/>
            <person name="Bustamante Y."/>
            <person name="Caleb T."/>
            <person name="Canada A."/>
            <person name="Cardenas V."/>
            <person name="Carter K."/>
            <person name="Chacko J."/>
            <person name="Chandrabose M.N."/>
            <person name="Chavez D."/>
            <person name="Chavez A."/>
            <person name="Chen L."/>
            <person name="Chu H.-S."/>
            <person name="Claassen K.J."/>
            <person name="Cockrell R."/>
            <person name="Collins M."/>
            <person name="Cooper J.A."/>
            <person name="Cree A."/>
            <person name="Curry S.M."/>
            <person name="Da Y."/>
            <person name="Dao M.D."/>
            <person name="Das B."/>
            <person name="Davila M.-L."/>
            <person name="Davy-Carroll L."/>
            <person name="Denson S."/>
            <person name="Dinh H."/>
            <person name="Ebong V.E."/>
            <person name="Edwards J.R."/>
            <person name="Egan A."/>
            <person name="El-Daye J."/>
            <person name="Escobedo L."/>
            <person name="Fernandez S."/>
            <person name="Fernando P.R."/>
            <person name="Flagg N."/>
            <person name="Forbes L.D."/>
            <person name="Fowler R.G."/>
            <person name="Fu Q."/>
            <person name="Gabisi R.A."/>
            <person name="Ganer J."/>
            <person name="Garbino Pronczuk A."/>
            <person name="Garcia R.M."/>
            <person name="Garner T."/>
            <person name="Garrett T.E."/>
            <person name="Gonzalez D.A."/>
            <person name="Hamid H."/>
            <person name="Hawkins E.S."/>
            <person name="Hirani K."/>
            <person name="Hogues M.E."/>
            <person name="Hollins B."/>
            <person name="Hsiao C.-H."/>
            <person name="Jabil R."/>
            <person name="James M.L."/>
            <person name="Jhangiani S.N."/>
            <person name="Johnson B."/>
            <person name="Johnson Q."/>
            <person name="Joshi V."/>
            <person name="Kalu J.B."/>
            <person name="Kam C."/>
            <person name="Kashfia A."/>
            <person name="Keebler J."/>
            <person name="Kisamo H."/>
            <person name="Kovar C.L."/>
            <person name="Lago L.A."/>
            <person name="Lai C.-Y."/>
            <person name="Laidlaw J."/>
            <person name="Lara F."/>
            <person name="Le T.-K."/>
            <person name="Lee S.L."/>
            <person name="Legall F.H."/>
            <person name="Lemon S.J."/>
            <person name="Lewis L.R."/>
            <person name="Li B."/>
            <person name="Liu Y."/>
            <person name="Liu Y.-S."/>
            <person name="Lopez J."/>
            <person name="Lozado R.J."/>
            <person name="Lu J."/>
            <person name="Madu R.C."/>
            <person name="Maheshwari M."/>
            <person name="Maheshwari R."/>
            <person name="Malloy K."/>
            <person name="Martinez E."/>
            <person name="Mathew T."/>
            <person name="Mercado I.C."/>
            <person name="Mercado C."/>
            <person name="Meyer B."/>
            <person name="Montgomery K."/>
            <person name="Morgan M.B."/>
            <person name="Munidasa M."/>
            <person name="Nazareth L.V."/>
            <person name="Nelson J."/>
            <person name="Ng B.M."/>
            <person name="Nguyen N.B."/>
            <person name="Nguyen P.Q."/>
            <person name="Nguyen T."/>
            <person name="Obregon M."/>
            <person name="Okwuonu G.O."/>
            <person name="Onwere C.G."/>
            <person name="Orozco G."/>
            <person name="Parra A."/>
            <person name="Patel S."/>
            <person name="Patil S."/>
            <person name="Perez A."/>
            <person name="Perez Y."/>
            <person name="Pham C."/>
            <person name="Primus E.L."/>
            <person name="Pu L.-L."/>
            <person name="Puazo M."/>
            <person name="Qin X."/>
            <person name="Quiroz J.B."/>
            <person name="Reese J."/>
            <person name="Richards S."/>
            <person name="Rives C.M."/>
            <person name="Robberts R."/>
            <person name="Ruiz S.J."/>
            <person name="Ruiz M.J."/>
            <person name="Santibanez J."/>
            <person name="Schneider B.W."/>
            <person name="Sisson I."/>
            <person name="Smith M."/>
            <person name="Sodergren E."/>
            <person name="Song X.-Z."/>
            <person name="Song B.B."/>
            <person name="Summersgill H."/>
            <person name="Thelus R."/>
            <person name="Thornton R.D."/>
            <person name="Trejos Z.Y."/>
            <person name="Usmani K."/>
            <person name="Vattathil S."/>
            <person name="Villasana D."/>
            <person name="Walker D.L."/>
            <person name="Wang S."/>
            <person name="Wang K."/>
            <person name="White C.S."/>
            <person name="Williams A.C."/>
            <person name="Williamson J."/>
            <person name="Wilson K."/>
            <person name="Woghiren I.O."/>
            <person name="Woodworth J.R."/>
            <person name="Worley K.C."/>
            <person name="Wright R.A."/>
            <person name="Wu W."/>
            <person name="Young L."/>
            <person name="Zhang L."/>
            <person name="Zhang J."/>
            <person name="Zhu Y."/>
            <person name="Muzny D.M."/>
            <person name="Weinstock G."/>
            <person name="Gibbs R.A."/>
        </authorList>
    </citation>
    <scope>NUCLEOTIDE SEQUENCE [LARGE SCALE GENOMIC DNA]</scope>
    <source>
        <strain evidence="4">LSR1</strain>
    </source>
</reference>
<accession>A0A8R2A918</accession>
<feature type="chain" id="PRO_5035885946" evidence="2">
    <location>
        <begin position="19"/>
        <end position="157"/>
    </location>
</feature>
<organism evidence="3 4">
    <name type="scientific">Acyrthosiphon pisum</name>
    <name type="common">Pea aphid</name>
    <dbReference type="NCBI Taxonomy" id="7029"/>
    <lineage>
        <taxon>Eukaryota</taxon>
        <taxon>Metazoa</taxon>
        <taxon>Ecdysozoa</taxon>
        <taxon>Arthropoda</taxon>
        <taxon>Hexapoda</taxon>
        <taxon>Insecta</taxon>
        <taxon>Pterygota</taxon>
        <taxon>Neoptera</taxon>
        <taxon>Paraneoptera</taxon>
        <taxon>Hemiptera</taxon>
        <taxon>Sternorrhyncha</taxon>
        <taxon>Aphidomorpha</taxon>
        <taxon>Aphidoidea</taxon>
        <taxon>Aphididae</taxon>
        <taxon>Macrosiphini</taxon>
        <taxon>Acyrthosiphon</taxon>
    </lineage>
</organism>
<keyword evidence="2" id="KW-0732">Signal</keyword>
<proteinExistence type="predicted"/>
<feature type="signal peptide" evidence="2">
    <location>
        <begin position="1"/>
        <end position="18"/>
    </location>
</feature>
<evidence type="ECO:0000313" key="4">
    <source>
        <dbReference type="Proteomes" id="UP000007819"/>
    </source>
</evidence>
<dbReference type="GeneID" id="100164742"/>
<protein>
    <submittedName>
        <fullName evidence="3">Uncharacterized protein</fullName>
    </submittedName>
</protein>
<evidence type="ECO:0000313" key="3">
    <source>
        <dbReference type="EnsemblMetazoa" id="XP_001950667.1"/>
    </source>
</evidence>
<evidence type="ECO:0000256" key="2">
    <source>
        <dbReference type="SAM" id="SignalP"/>
    </source>
</evidence>
<dbReference type="OrthoDB" id="6640593at2759"/>
<evidence type="ECO:0000256" key="1">
    <source>
        <dbReference type="SAM" id="MobiDB-lite"/>
    </source>
</evidence>
<reference evidence="3" key="2">
    <citation type="submission" date="2022-06" db="UniProtKB">
        <authorList>
            <consortium name="EnsemblMetazoa"/>
        </authorList>
    </citation>
    <scope>IDENTIFICATION</scope>
</reference>
<dbReference type="KEGG" id="api:100164742"/>
<keyword evidence="4" id="KW-1185">Reference proteome</keyword>
<sequence length="157" mass="17173">MNYLSIVLVIALVGYSLGAPQHARYELEEESEQINPEPRHDSNERNGNTQRQVAGTKGGRIQGYGNTQRQVAGTKGGRIRSYGNSQGQVAGTKGGRIQGYGNSQGQVAGTKGGRIQGHDNNQGQGEYRQMEHSGYHAPEQQYGNNPGCDECLEQYRY</sequence>
<name>A0A8R2A918_ACYPI</name>
<dbReference type="AlphaFoldDB" id="A0A8R2A918"/>
<dbReference type="EnsemblMetazoa" id="XM_001950632.5">
    <property type="protein sequence ID" value="XP_001950667.1"/>
    <property type="gene ID" value="LOC100164742"/>
</dbReference>